<evidence type="ECO:0000256" key="1">
    <source>
        <dbReference type="SAM" id="MobiDB-lite"/>
    </source>
</evidence>
<reference evidence="2" key="2">
    <citation type="submission" date="2014-03" db="EMBL/GenBank/DDBJ databases">
        <authorList>
            <person name="Genoscope - CEA"/>
        </authorList>
    </citation>
    <scope>NUCLEOTIDE SEQUENCE</scope>
</reference>
<sequence>MSGRRRGQPNRGGGRFNKPRGGGGRGRGGGGGGGGGGGKAASGGWDDGDDFSLDFGPSRSNRYSVITFTF</sequence>
<gene>
    <name evidence="2" type="ORF">GSONMT00074258001</name>
</gene>
<evidence type="ECO:0000313" key="2">
    <source>
        <dbReference type="EMBL" id="CDQ65895.1"/>
    </source>
</evidence>
<evidence type="ECO:0000313" key="3">
    <source>
        <dbReference type="Proteomes" id="UP000193380"/>
    </source>
</evidence>
<protein>
    <submittedName>
        <fullName evidence="2">Uncharacterized protein</fullName>
    </submittedName>
</protein>
<dbReference type="PaxDb" id="8022-A0A060WMR7"/>
<feature type="region of interest" description="Disordered" evidence="1">
    <location>
        <begin position="1"/>
        <end position="59"/>
    </location>
</feature>
<accession>A0A060WMR7</accession>
<feature type="compositionally biased region" description="Gly residues" evidence="1">
    <location>
        <begin position="10"/>
        <end position="41"/>
    </location>
</feature>
<proteinExistence type="predicted"/>
<dbReference type="AlphaFoldDB" id="A0A060WMR7"/>
<dbReference type="EMBL" id="FR904521">
    <property type="protein sequence ID" value="CDQ65895.1"/>
    <property type="molecule type" value="Genomic_DNA"/>
</dbReference>
<name>A0A060WMR7_ONCMY</name>
<organism evidence="2 3">
    <name type="scientific">Oncorhynchus mykiss</name>
    <name type="common">Rainbow trout</name>
    <name type="synonym">Salmo gairdneri</name>
    <dbReference type="NCBI Taxonomy" id="8022"/>
    <lineage>
        <taxon>Eukaryota</taxon>
        <taxon>Metazoa</taxon>
        <taxon>Chordata</taxon>
        <taxon>Craniata</taxon>
        <taxon>Vertebrata</taxon>
        <taxon>Euteleostomi</taxon>
        <taxon>Actinopterygii</taxon>
        <taxon>Neopterygii</taxon>
        <taxon>Teleostei</taxon>
        <taxon>Protacanthopterygii</taxon>
        <taxon>Salmoniformes</taxon>
        <taxon>Salmonidae</taxon>
        <taxon>Salmoninae</taxon>
        <taxon>Oncorhynchus</taxon>
    </lineage>
</organism>
<dbReference type="Proteomes" id="UP000193380">
    <property type="component" value="Unassembled WGS sequence"/>
</dbReference>
<reference evidence="2" key="1">
    <citation type="journal article" date="2014" name="Nat. Commun.">
        <title>The rainbow trout genome provides novel insights into evolution after whole-genome duplication in vertebrates.</title>
        <authorList>
            <person name="Berthelot C."/>
            <person name="Brunet F."/>
            <person name="Chalopin D."/>
            <person name="Juanchich A."/>
            <person name="Bernard M."/>
            <person name="Noel B."/>
            <person name="Bento P."/>
            <person name="Da Silva C."/>
            <person name="Labadie K."/>
            <person name="Alberti A."/>
            <person name="Aury J.M."/>
            <person name="Louis A."/>
            <person name="Dehais P."/>
            <person name="Bardou P."/>
            <person name="Montfort J."/>
            <person name="Klopp C."/>
            <person name="Cabau C."/>
            <person name="Gaspin C."/>
            <person name="Thorgaard G.H."/>
            <person name="Boussaha M."/>
            <person name="Quillet E."/>
            <person name="Guyomard R."/>
            <person name="Galiana D."/>
            <person name="Bobe J."/>
            <person name="Volff J.N."/>
            <person name="Genet C."/>
            <person name="Wincker P."/>
            <person name="Jaillon O."/>
            <person name="Roest Crollius H."/>
            <person name="Guiguen Y."/>
        </authorList>
    </citation>
    <scope>NUCLEOTIDE SEQUENCE [LARGE SCALE GENOMIC DNA]</scope>
</reference>
<dbReference type="STRING" id="8022.A0A060WMR7"/>